<keyword evidence="3 5" id="KW-0687">Ribonucleoprotein</keyword>
<feature type="domain" description="Large ribosomal subunit protein uL2 RNA-binding" evidence="8">
    <location>
        <begin position="43"/>
        <end position="119"/>
    </location>
</feature>
<feature type="domain" description="Large ribosomal subunit protein uL2 C-terminal" evidence="7">
    <location>
        <begin position="126"/>
        <end position="254"/>
    </location>
</feature>
<dbReference type="InterPro" id="IPR014726">
    <property type="entry name" value="Ribosomal_uL2_dom3"/>
</dbReference>
<evidence type="ECO:0000256" key="4">
    <source>
        <dbReference type="ARBA" id="ARBA00035242"/>
    </source>
</evidence>
<dbReference type="InterPro" id="IPR005880">
    <property type="entry name" value="Ribosomal_uL2_bac/org-type"/>
</dbReference>
<evidence type="ECO:0000256" key="1">
    <source>
        <dbReference type="ARBA" id="ARBA00005636"/>
    </source>
</evidence>
<feature type="compositionally biased region" description="Basic and acidic residues" evidence="6">
    <location>
        <begin position="229"/>
        <end position="241"/>
    </location>
</feature>
<keyword evidence="5" id="KW-0694">RNA-binding</keyword>
<keyword evidence="2 5" id="KW-0689">Ribosomal protein</keyword>
<dbReference type="EMBL" id="MFGX01000122">
    <property type="protein sequence ID" value="OGF52995.1"/>
    <property type="molecule type" value="Genomic_DNA"/>
</dbReference>
<feature type="compositionally biased region" description="Basic and acidic residues" evidence="6">
    <location>
        <begin position="20"/>
        <end position="34"/>
    </location>
</feature>
<dbReference type="Gene3D" id="2.30.30.30">
    <property type="match status" value="1"/>
</dbReference>
<dbReference type="Proteomes" id="UP000179157">
    <property type="component" value="Unassembled WGS sequence"/>
</dbReference>
<comment type="function">
    <text evidence="5">One of the primary rRNA binding proteins. Required for association of the 30S and 50S subunits to form the 70S ribosome, for tRNA binding and peptide bond formation. It has been suggested to have peptidyltransferase activity; this is somewhat controversial. Makes several contacts with the 16S rRNA in the 70S ribosome.</text>
</comment>
<dbReference type="PANTHER" id="PTHR13691">
    <property type="entry name" value="RIBOSOMAL PROTEIN L2"/>
    <property type="match status" value="1"/>
</dbReference>
<name>A0A1F5UPE0_FRAXR</name>
<dbReference type="Gene3D" id="4.10.950.10">
    <property type="entry name" value="Ribosomal protein L2, domain 3"/>
    <property type="match status" value="1"/>
</dbReference>
<evidence type="ECO:0000256" key="5">
    <source>
        <dbReference type="HAMAP-Rule" id="MF_01320"/>
    </source>
</evidence>
<dbReference type="FunFam" id="2.30.30.30:FF:000001">
    <property type="entry name" value="50S ribosomal protein L2"/>
    <property type="match status" value="1"/>
</dbReference>
<comment type="caution">
    <text evidence="9">The sequence shown here is derived from an EMBL/GenBank/DDBJ whole genome shotgun (WGS) entry which is preliminary data.</text>
</comment>
<evidence type="ECO:0000313" key="9">
    <source>
        <dbReference type="EMBL" id="OGF52995.1"/>
    </source>
</evidence>
<dbReference type="PANTHER" id="PTHR13691:SF5">
    <property type="entry name" value="LARGE RIBOSOMAL SUBUNIT PROTEIN UL2M"/>
    <property type="match status" value="1"/>
</dbReference>
<sequence length="284" mass="31344">MPTKRFKPVNPSLRHAEWPDFTELTRGKKPEKSLLKPLKRTGGRNNQGRITSRRRGGGHKRCYRVIDFARDKQGIPAKVVSKEYDPNRSAWITLLQYSDGEKRYILSPLELGIGSTITSGQEGIEARPGNALPLKKIPEGTLVHCVEFAPGGKAKLARAAGTAVQLMSLEEGKARLRLPSGEIRIFHENCMATVGQVGNVDHKNVVHGQAGRVRHLGRRPITRGVARNPVDHPHGGGEGRHYVGGPPRTFTGKPALGVRTRNKHKPSSRLIVLHARDARKKKGR</sequence>
<dbReference type="PROSITE" id="PS00467">
    <property type="entry name" value="RIBOSOMAL_L2"/>
    <property type="match status" value="1"/>
</dbReference>
<evidence type="ECO:0000259" key="8">
    <source>
        <dbReference type="SMART" id="SM01383"/>
    </source>
</evidence>
<proteinExistence type="inferred from homology"/>
<dbReference type="FunFam" id="4.10.950.10:FF:000001">
    <property type="entry name" value="50S ribosomal protein L2"/>
    <property type="match status" value="1"/>
</dbReference>
<evidence type="ECO:0000256" key="3">
    <source>
        <dbReference type="ARBA" id="ARBA00023274"/>
    </source>
</evidence>
<dbReference type="GO" id="GO:0015934">
    <property type="term" value="C:large ribosomal subunit"/>
    <property type="evidence" value="ECO:0007669"/>
    <property type="project" value="InterPro"/>
</dbReference>
<dbReference type="GO" id="GO:0016740">
    <property type="term" value="F:transferase activity"/>
    <property type="evidence" value="ECO:0007669"/>
    <property type="project" value="InterPro"/>
</dbReference>
<dbReference type="GO" id="GO:0003735">
    <property type="term" value="F:structural constituent of ribosome"/>
    <property type="evidence" value="ECO:0007669"/>
    <property type="project" value="InterPro"/>
</dbReference>
<dbReference type="AlphaFoldDB" id="A0A1F5UPE0"/>
<organism evidence="9 10">
    <name type="scientific">Fraserbacteria sp. (strain RBG_16_55_9)</name>
    <dbReference type="NCBI Taxonomy" id="1817864"/>
    <lineage>
        <taxon>Bacteria</taxon>
        <taxon>Candidatus Fraseribacteriota</taxon>
    </lineage>
</organism>
<evidence type="ECO:0000313" key="10">
    <source>
        <dbReference type="Proteomes" id="UP000179157"/>
    </source>
</evidence>
<dbReference type="SMART" id="SM01383">
    <property type="entry name" value="Ribosomal_L2"/>
    <property type="match status" value="1"/>
</dbReference>
<accession>A0A1F5UPE0</accession>
<gene>
    <name evidence="5" type="primary">rplB</name>
    <name evidence="9" type="ORF">A2Z21_08510</name>
</gene>
<dbReference type="SUPFAM" id="SSF50104">
    <property type="entry name" value="Translation proteins SH3-like domain"/>
    <property type="match status" value="1"/>
</dbReference>
<dbReference type="HAMAP" id="MF_01320_B">
    <property type="entry name" value="Ribosomal_uL2_B"/>
    <property type="match status" value="1"/>
</dbReference>
<protein>
    <recommendedName>
        <fullName evidence="4 5">Large ribosomal subunit protein uL2</fullName>
    </recommendedName>
</protein>
<dbReference type="PIRSF" id="PIRSF002158">
    <property type="entry name" value="Ribosomal_L2"/>
    <property type="match status" value="1"/>
</dbReference>
<dbReference type="InterPro" id="IPR022669">
    <property type="entry name" value="Ribosomal_uL2_C"/>
</dbReference>
<dbReference type="NCBIfam" id="TIGR01171">
    <property type="entry name" value="rplB_bact"/>
    <property type="match status" value="1"/>
</dbReference>
<dbReference type="SUPFAM" id="SSF50249">
    <property type="entry name" value="Nucleic acid-binding proteins"/>
    <property type="match status" value="1"/>
</dbReference>
<dbReference type="STRING" id="1817864.A2Z21_08510"/>
<feature type="region of interest" description="Disordered" evidence="6">
    <location>
        <begin position="20"/>
        <end position="58"/>
    </location>
</feature>
<evidence type="ECO:0000259" key="7">
    <source>
        <dbReference type="SMART" id="SM01382"/>
    </source>
</evidence>
<dbReference type="InterPro" id="IPR012340">
    <property type="entry name" value="NA-bd_OB-fold"/>
</dbReference>
<evidence type="ECO:0000256" key="6">
    <source>
        <dbReference type="SAM" id="MobiDB-lite"/>
    </source>
</evidence>
<comment type="subunit">
    <text evidence="5">Part of the 50S ribosomal subunit. Forms a bridge to the 30S subunit in the 70S ribosome.</text>
</comment>
<dbReference type="InterPro" id="IPR008991">
    <property type="entry name" value="Translation_prot_SH3-like_sf"/>
</dbReference>
<reference evidence="9 10" key="1">
    <citation type="journal article" date="2016" name="Nat. Commun.">
        <title>Thousands of microbial genomes shed light on interconnected biogeochemical processes in an aquifer system.</title>
        <authorList>
            <person name="Anantharaman K."/>
            <person name="Brown C.T."/>
            <person name="Hug L.A."/>
            <person name="Sharon I."/>
            <person name="Castelle C.J."/>
            <person name="Probst A.J."/>
            <person name="Thomas B.C."/>
            <person name="Singh A."/>
            <person name="Wilkins M.J."/>
            <person name="Karaoz U."/>
            <person name="Brodie E.L."/>
            <person name="Williams K.H."/>
            <person name="Hubbard S.S."/>
            <person name="Banfield J.F."/>
        </authorList>
    </citation>
    <scope>NUCLEOTIDE SEQUENCE [LARGE SCALE GENOMIC DNA]</scope>
    <source>
        <strain evidence="10">RBG_16_55_9</strain>
    </source>
</reference>
<dbReference type="GO" id="GO:0019843">
    <property type="term" value="F:rRNA binding"/>
    <property type="evidence" value="ECO:0007669"/>
    <property type="project" value="UniProtKB-UniRule"/>
</dbReference>
<dbReference type="InterPro" id="IPR002171">
    <property type="entry name" value="Ribosomal_uL2"/>
</dbReference>
<keyword evidence="5" id="KW-0699">rRNA-binding</keyword>
<dbReference type="Pfam" id="PF03947">
    <property type="entry name" value="Ribosomal_L2_C"/>
    <property type="match status" value="1"/>
</dbReference>
<dbReference type="Pfam" id="PF00181">
    <property type="entry name" value="Ribosomal_L2_N"/>
    <property type="match status" value="1"/>
</dbReference>
<feature type="region of interest" description="Disordered" evidence="6">
    <location>
        <begin position="224"/>
        <end position="247"/>
    </location>
</feature>
<dbReference type="SMART" id="SM01382">
    <property type="entry name" value="Ribosomal_L2_C"/>
    <property type="match status" value="1"/>
</dbReference>
<comment type="similarity">
    <text evidence="1 5">Belongs to the universal ribosomal protein uL2 family.</text>
</comment>
<dbReference type="Gene3D" id="2.40.50.140">
    <property type="entry name" value="Nucleic acid-binding proteins"/>
    <property type="match status" value="1"/>
</dbReference>
<dbReference type="InterPro" id="IPR022666">
    <property type="entry name" value="Ribosomal_uL2_RNA-bd_dom"/>
</dbReference>
<dbReference type="GO" id="GO:0002181">
    <property type="term" value="P:cytoplasmic translation"/>
    <property type="evidence" value="ECO:0007669"/>
    <property type="project" value="TreeGrafter"/>
</dbReference>
<dbReference type="InterPro" id="IPR022671">
    <property type="entry name" value="Ribosomal_uL2_CS"/>
</dbReference>
<dbReference type="InterPro" id="IPR014722">
    <property type="entry name" value="Rib_uL2_dom2"/>
</dbReference>
<evidence type="ECO:0000256" key="2">
    <source>
        <dbReference type="ARBA" id="ARBA00022980"/>
    </source>
</evidence>